<dbReference type="Pfam" id="PF00015">
    <property type="entry name" value="MCPsignal"/>
    <property type="match status" value="1"/>
</dbReference>
<feature type="domain" description="Methyl-accepting transducer" evidence="9">
    <location>
        <begin position="394"/>
        <end position="630"/>
    </location>
</feature>
<dbReference type="CDD" id="cd11386">
    <property type="entry name" value="MCP_signal"/>
    <property type="match status" value="1"/>
</dbReference>
<dbReference type="CDD" id="cd06225">
    <property type="entry name" value="HAMP"/>
    <property type="match status" value="1"/>
</dbReference>
<keyword evidence="13" id="KW-1185">Reference proteome</keyword>
<dbReference type="SMART" id="SM00304">
    <property type="entry name" value="HAMP"/>
    <property type="match status" value="1"/>
</dbReference>
<name>A0ABY1ZF42_9GAMM</name>
<accession>A0ABY1ZF42</accession>
<dbReference type="SUPFAM" id="SSF58104">
    <property type="entry name" value="Methyl-accepting chemotaxis protein (MCP) signaling domain"/>
    <property type="match status" value="1"/>
</dbReference>
<evidence type="ECO:0000256" key="5">
    <source>
        <dbReference type="ARBA" id="ARBA00023224"/>
    </source>
</evidence>
<dbReference type="Proteomes" id="UP000313645">
    <property type="component" value="Unassembled WGS sequence"/>
</dbReference>
<keyword evidence="3" id="KW-1133">Transmembrane helix</keyword>
<dbReference type="Gene3D" id="1.10.287.950">
    <property type="entry name" value="Methyl-accepting chemotaxis protein"/>
    <property type="match status" value="1"/>
</dbReference>
<evidence type="ECO:0000256" key="1">
    <source>
        <dbReference type="ARBA" id="ARBA00004141"/>
    </source>
</evidence>
<evidence type="ECO:0000256" key="8">
    <source>
        <dbReference type="SAM" id="MobiDB-lite"/>
    </source>
</evidence>
<evidence type="ECO:0000313" key="12">
    <source>
        <dbReference type="EMBL" id="TBW49356.1"/>
    </source>
</evidence>
<dbReference type="SMART" id="SM00283">
    <property type="entry name" value="MA"/>
    <property type="match status" value="1"/>
</dbReference>
<reference evidence="12 13" key="1">
    <citation type="submission" date="2019-02" db="EMBL/GenBank/DDBJ databases">
        <title>Marinobacter halodurans sp. nov., a marine bacterium isolated from sea tidal flat.</title>
        <authorList>
            <person name="Yoo Y."/>
            <person name="Lee D.W."/>
            <person name="Kim B.S."/>
            <person name="Kim J.-J."/>
        </authorList>
    </citation>
    <scope>NUCLEOTIDE SEQUENCE [LARGE SCALE GENOMIC DNA]</scope>
    <source>
        <strain evidence="12 13">YJ-S3-2</strain>
    </source>
</reference>
<proteinExistence type="inferred from homology"/>
<keyword evidence="2" id="KW-0812">Transmembrane</keyword>
<evidence type="ECO:0000313" key="13">
    <source>
        <dbReference type="Proteomes" id="UP000313645"/>
    </source>
</evidence>
<dbReference type="InterPro" id="IPR004089">
    <property type="entry name" value="MCPsignal_dom"/>
</dbReference>
<evidence type="ECO:0000259" key="9">
    <source>
        <dbReference type="PROSITE" id="PS50111"/>
    </source>
</evidence>
<dbReference type="PROSITE" id="PS50111">
    <property type="entry name" value="CHEMOTAXIS_TRANSDUC_2"/>
    <property type="match status" value="1"/>
</dbReference>
<sequence length="668" mass="72353">MKGLHTLSIRGKLLALVTPALVVILIFAGNAVRSSYSDYQNAQILDGMIELAKLGAPVIQELQRERGRSAVFLASGGQSSEAANALRSQRTQSDRAILSYRQSVQRLLAESSLPAVLVDGIKASNEKLDELSRHRQAIDQRDMTGAESAKYYTALIAQLIDREKQIIRQSTSDRITRQMSAYHAMSEATEMAGRERAIGASLVQSREFSLATVTRIASLKGEQDALFRLAVSLLPSDIRLSVSDAITRADARAMDSMRNTLTQTEAGIARLTPQQWFDGATDRIDALIRVNDGVLSRVESATAEVVAGASSSLATTSILAVAAVSLVMALMVLITRTIGRQVRDVVDGLQHAMNHKDLSRSLPVTSRDELGTIAGAVNKLFDRFSDALRQIDRASVQLAAATEETSSTASQNGNQVRNQQQQVEQVAASSEEMSATSEEISQNTQQVADAANNATEKSQLGETVLRSSVDKIRQLTESVQDVNQVIEELEKRSGAISDVIDVIRQVAEQTNLLALNAAIEAARAGEHGRGFSVVADEVRTLARQTHDSTTQIERIINEFRDSTENASRSIVSSRQLATETREQASELEQTFSDILLDISSISGMAAQIATASEEQVAVSRDLAGSMESISEAAIMTLTGSQEITQVTTEQARLARQLQDLANEFRVVA</sequence>
<feature type="domain" description="NIT" evidence="11">
    <location>
        <begin position="53"/>
        <end position="305"/>
    </location>
</feature>
<evidence type="ECO:0000256" key="7">
    <source>
        <dbReference type="PROSITE-ProRule" id="PRU00284"/>
    </source>
</evidence>
<feature type="domain" description="HAMP" evidence="10">
    <location>
        <begin position="336"/>
        <end position="389"/>
    </location>
</feature>
<dbReference type="RefSeq" id="WP_131483598.1">
    <property type="nucleotide sequence ID" value="NZ_SJDL01000041.1"/>
</dbReference>
<gene>
    <name evidence="12" type="ORF">EZI54_19705</name>
</gene>
<evidence type="ECO:0000256" key="3">
    <source>
        <dbReference type="ARBA" id="ARBA00022989"/>
    </source>
</evidence>
<dbReference type="PROSITE" id="PS50906">
    <property type="entry name" value="NIT"/>
    <property type="match status" value="1"/>
</dbReference>
<protein>
    <submittedName>
        <fullName evidence="12">HAMP domain-containing protein</fullName>
    </submittedName>
</protein>
<dbReference type="Pfam" id="PF00672">
    <property type="entry name" value="HAMP"/>
    <property type="match status" value="1"/>
</dbReference>
<evidence type="ECO:0000259" key="11">
    <source>
        <dbReference type="PROSITE" id="PS50906"/>
    </source>
</evidence>
<dbReference type="InterPro" id="IPR003660">
    <property type="entry name" value="HAMP_dom"/>
</dbReference>
<feature type="region of interest" description="Disordered" evidence="8">
    <location>
        <begin position="402"/>
        <end position="450"/>
    </location>
</feature>
<comment type="caution">
    <text evidence="12">The sequence shown here is derived from an EMBL/GenBank/DDBJ whole genome shotgun (WGS) entry which is preliminary data.</text>
</comment>
<dbReference type="InterPro" id="IPR010910">
    <property type="entry name" value="Nitrate/nitrite_sensing_bac"/>
</dbReference>
<dbReference type="Pfam" id="PF08376">
    <property type="entry name" value="NIT"/>
    <property type="match status" value="1"/>
</dbReference>
<dbReference type="PROSITE" id="PS50885">
    <property type="entry name" value="HAMP"/>
    <property type="match status" value="1"/>
</dbReference>
<evidence type="ECO:0000256" key="6">
    <source>
        <dbReference type="ARBA" id="ARBA00029447"/>
    </source>
</evidence>
<evidence type="ECO:0000256" key="4">
    <source>
        <dbReference type="ARBA" id="ARBA00023136"/>
    </source>
</evidence>
<feature type="compositionally biased region" description="Polar residues" evidence="8">
    <location>
        <begin position="440"/>
        <end position="450"/>
    </location>
</feature>
<keyword evidence="5 7" id="KW-0807">Transducer</keyword>
<keyword evidence="4" id="KW-0472">Membrane</keyword>
<evidence type="ECO:0000256" key="2">
    <source>
        <dbReference type="ARBA" id="ARBA00022692"/>
    </source>
</evidence>
<organism evidence="12 13">
    <name type="scientific">Marinobacter halodurans</name>
    <dbReference type="NCBI Taxonomy" id="2528979"/>
    <lineage>
        <taxon>Bacteria</taxon>
        <taxon>Pseudomonadati</taxon>
        <taxon>Pseudomonadota</taxon>
        <taxon>Gammaproteobacteria</taxon>
        <taxon>Pseudomonadales</taxon>
        <taxon>Marinobacteraceae</taxon>
        <taxon>Marinobacter</taxon>
    </lineage>
</organism>
<evidence type="ECO:0000259" key="10">
    <source>
        <dbReference type="PROSITE" id="PS50885"/>
    </source>
</evidence>
<dbReference type="EMBL" id="SJDL01000041">
    <property type="protein sequence ID" value="TBW49356.1"/>
    <property type="molecule type" value="Genomic_DNA"/>
</dbReference>
<dbReference type="InterPro" id="IPR013587">
    <property type="entry name" value="Nitrate/nitrite_sensing"/>
</dbReference>
<comment type="subcellular location">
    <subcellularLocation>
        <location evidence="1">Membrane</location>
        <topology evidence="1">Multi-pass membrane protein</topology>
    </subcellularLocation>
</comment>
<dbReference type="PANTHER" id="PTHR32089:SF119">
    <property type="entry name" value="METHYL-ACCEPTING CHEMOTAXIS PROTEIN CTPL"/>
    <property type="match status" value="1"/>
</dbReference>
<dbReference type="PANTHER" id="PTHR32089">
    <property type="entry name" value="METHYL-ACCEPTING CHEMOTAXIS PROTEIN MCPB"/>
    <property type="match status" value="1"/>
</dbReference>
<comment type="similarity">
    <text evidence="6">Belongs to the methyl-accepting chemotaxis (MCP) protein family.</text>
</comment>
<feature type="compositionally biased region" description="Low complexity" evidence="8">
    <location>
        <begin position="402"/>
        <end position="439"/>
    </location>
</feature>